<dbReference type="Proteomes" id="UP000603708">
    <property type="component" value="Unassembled WGS sequence"/>
</dbReference>
<keyword evidence="3" id="KW-1185">Reference proteome</keyword>
<accession>A0A919L8M9</accession>
<feature type="region of interest" description="Disordered" evidence="1">
    <location>
        <begin position="121"/>
        <end position="152"/>
    </location>
</feature>
<dbReference type="RefSeq" id="WP_189938503.1">
    <property type="nucleotide sequence ID" value="NZ_BNCD01000032.1"/>
</dbReference>
<dbReference type="EMBL" id="BNCD01000032">
    <property type="protein sequence ID" value="GHH88033.1"/>
    <property type="molecule type" value="Genomic_DNA"/>
</dbReference>
<protein>
    <submittedName>
        <fullName evidence="2">Uncharacterized protein</fullName>
    </submittedName>
</protein>
<gene>
    <name evidence="2" type="ORF">GCM10018793_66100</name>
</gene>
<dbReference type="AlphaFoldDB" id="A0A919L8M9"/>
<name>A0A919L8M9_9ACTN</name>
<evidence type="ECO:0000313" key="2">
    <source>
        <dbReference type="EMBL" id="GHH88033.1"/>
    </source>
</evidence>
<reference evidence="2" key="2">
    <citation type="submission" date="2020-09" db="EMBL/GenBank/DDBJ databases">
        <authorList>
            <person name="Sun Q."/>
            <person name="Ohkuma M."/>
        </authorList>
    </citation>
    <scope>NUCLEOTIDE SEQUENCE</scope>
    <source>
        <strain evidence="2">JCM 5069</strain>
    </source>
</reference>
<comment type="caution">
    <text evidence="2">The sequence shown here is derived from an EMBL/GenBank/DDBJ whole genome shotgun (WGS) entry which is preliminary data.</text>
</comment>
<organism evidence="2 3">
    <name type="scientific">Streptomyces sulfonofaciens</name>
    <dbReference type="NCBI Taxonomy" id="68272"/>
    <lineage>
        <taxon>Bacteria</taxon>
        <taxon>Bacillati</taxon>
        <taxon>Actinomycetota</taxon>
        <taxon>Actinomycetes</taxon>
        <taxon>Kitasatosporales</taxon>
        <taxon>Streptomycetaceae</taxon>
        <taxon>Streptomyces</taxon>
    </lineage>
</organism>
<proteinExistence type="predicted"/>
<evidence type="ECO:0000313" key="3">
    <source>
        <dbReference type="Proteomes" id="UP000603708"/>
    </source>
</evidence>
<sequence>MLPADAGGGADLRRGAEALKIFKRRVDTLLSEFEGSAGSSSKVGAQTISRASLSGHGTFGEADDLYHQYNRVHEQLTTLSKSLGHQIEAMGIAVHGADIGFDNLDEDLRRRFWALQTQIHEDNQPPRHESPEHHGDQQHGHSDDKHSGTGYS</sequence>
<evidence type="ECO:0000256" key="1">
    <source>
        <dbReference type="SAM" id="MobiDB-lite"/>
    </source>
</evidence>
<reference evidence="2" key="1">
    <citation type="journal article" date="2014" name="Int. J. Syst. Evol. Microbiol.">
        <title>Complete genome sequence of Corynebacterium casei LMG S-19264T (=DSM 44701T), isolated from a smear-ripened cheese.</title>
        <authorList>
            <consortium name="US DOE Joint Genome Institute (JGI-PGF)"/>
            <person name="Walter F."/>
            <person name="Albersmeier A."/>
            <person name="Kalinowski J."/>
            <person name="Ruckert C."/>
        </authorList>
    </citation>
    <scope>NUCLEOTIDE SEQUENCE</scope>
    <source>
        <strain evidence="2">JCM 5069</strain>
    </source>
</reference>